<dbReference type="EMBL" id="BAAAFZ010000007">
    <property type="protein sequence ID" value="GAA0569199.1"/>
    <property type="molecule type" value="Genomic_DNA"/>
</dbReference>
<dbReference type="InterPro" id="IPR006311">
    <property type="entry name" value="TAT_signal"/>
</dbReference>
<evidence type="ECO:0000313" key="3">
    <source>
        <dbReference type="Proteomes" id="UP001501588"/>
    </source>
</evidence>
<dbReference type="Gene3D" id="3.40.190.10">
    <property type="entry name" value="Periplasmic binding protein-like II"/>
    <property type="match status" value="2"/>
</dbReference>
<accession>A0ABN1ELJ3</accession>
<dbReference type="RefSeq" id="WP_343893500.1">
    <property type="nucleotide sequence ID" value="NZ_BAAAFZ010000007.1"/>
</dbReference>
<dbReference type="InterPro" id="IPR050682">
    <property type="entry name" value="ModA/WtpA"/>
</dbReference>
<dbReference type="Proteomes" id="UP001501588">
    <property type="component" value="Unassembled WGS sequence"/>
</dbReference>
<proteinExistence type="predicted"/>
<keyword evidence="1" id="KW-0732">Signal</keyword>
<gene>
    <name evidence="2" type="ORF">GCM10009416_04380</name>
</gene>
<dbReference type="Pfam" id="PF13531">
    <property type="entry name" value="SBP_bac_11"/>
    <property type="match status" value="1"/>
</dbReference>
<feature type="signal peptide" evidence="1">
    <location>
        <begin position="1"/>
        <end position="28"/>
    </location>
</feature>
<reference evidence="2 3" key="1">
    <citation type="journal article" date="2019" name="Int. J. Syst. Evol. Microbiol.">
        <title>The Global Catalogue of Microorganisms (GCM) 10K type strain sequencing project: providing services to taxonomists for standard genome sequencing and annotation.</title>
        <authorList>
            <consortium name="The Broad Institute Genomics Platform"/>
            <consortium name="The Broad Institute Genome Sequencing Center for Infectious Disease"/>
            <person name="Wu L."/>
            <person name="Ma J."/>
        </authorList>
    </citation>
    <scope>NUCLEOTIDE SEQUENCE [LARGE SCALE GENOMIC DNA]</scope>
    <source>
        <strain evidence="2 3">JCM 9933</strain>
    </source>
</reference>
<sequence>MVEARPRRRRLILGALAAWLALAGAAAAAEIRVMASGGFTAAYRALVPAFEKDTGHTVVSAYGASMGDAPDAIPQRLARGEPADVLILAASGLESLVRQGRAVENSRVDLAESRIGFAARAGAPKPDMGSVEAVRRALLDAKSIAYSASASGVHFSDEMVRRLGVADEVLPKSRRILSERVGSVVARGDAELGLQQISELLPIAGIEMLGPLPPELQRVTVFSAGIAAGSRQPDAARELIRFLASPAAAPAVAATGLDPVRR</sequence>
<dbReference type="SUPFAM" id="SSF53850">
    <property type="entry name" value="Periplasmic binding protein-like II"/>
    <property type="match status" value="1"/>
</dbReference>
<protein>
    <submittedName>
        <fullName evidence="2">Substrate-binding domain-containing protein</fullName>
    </submittedName>
</protein>
<dbReference type="PROSITE" id="PS51318">
    <property type="entry name" value="TAT"/>
    <property type="match status" value="1"/>
</dbReference>
<feature type="chain" id="PRO_5046608331" evidence="1">
    <location>
        <begin position="29"/>
        <end position="262"/>
    </location>
</feature>
<evidence type="ECO:0000313" key="2">
    <source>
        <dbReference type="EMBL" id="GAA0569199.1"/>
    </source>
</evidence>
<comment type="caution">
    <text evidence="2">The sequence shown here is derived from an EMBL/GenBank/DDBJ whole genome shotgun (WGS) entry which is preliminary data.</text>
</comment>
<dbReference type="PANTHER" id="PTHR30632">
    <property type="entry name" value="MOLYBDATE-BINDING PERIPLASMIC PROTEIN"/>
    <property type="match status" value="1"/>
</dbReference>
<organism evidence="2 3">
    <name type="scientific">Craurococcus roseus</name>
    <dbReference type="NCBI Taxonomy" id="77585"/>
    <lineage>
        <taxon>Bacteria</taxon>
        <taxon>Pseudomonadati</taxon>
        <taxon>Pseudomonadota</taxon>
        <taxon>Alphaproteobacteria</taxon>
        <taxon>Acetobacterales</taxon>
        <taxon>Acetobacteraceae</taxon>
        <taxon>Craurococcus</taxon>
    </lineage>
</organism>
<dbReference type="PANTHER" id="PTHR30632:SF11">
    <property type="entry name" value="BLR4797 PROTEIN"/>
    <property type="match status" value="1"/>
</dbReference>
<name>A0ABN1ELJ3_9PROT</name>
<evidence type="ECO:0000256" key="1">
    <source>
        <dbReference type="SAM" id="SignalP"/>
    </source>
</evidence>
<keyword evidence="3" id="KW-1185">Reference proteome</keyword>